<comment type="cofactor">
    <cofactor evidence="7 10">
        <name>Mg(2+)</name>
        <dbReference type="ChEBI" id="CHEBI:18420"/>
    </cofactor>
    <text evidence="7 10">Binds 1 Mg(2+) ion per subunit.</text>
</comment>
<reference evidence="12 14" key="1">
    <citation type="submission" date="2023-05" db="EMBL/GenBank/DDBJ databases">
        <title>Metabolic capabilities are highly conserved among human nasal-associated Corynebacterium species in pangenomic analyses.</title>
        <authorList>
            <person name="Tran T.H."/>
            <person name="Roberts A.Q."/>
            <person name="Escapa I.F."/>
            <person name="Gao W."/>
            <person name="Conlan S."/>
            <person name="Kong H."/>
            <person name="Segre J.A."/>
            <person name="Kelly M.S."/>
            <person name="Lemon K.P."/>
        </authorList>
    </citation>
    <scope>NUCLEOTIDE SEQUENCE</scope>
    <source>
        <strain evidence="12">KPL2654</strain>
        <strain evidence="11 14">KPL2811</strain>
    </source>
</reference>
<dbReference type="Proteomes" id="UP001243856">
    <property type="component" value="Unassembled WGS sequence"/>
</dbReference>
<evidence type="ECO:0000256" key="4">
    <source>
        <dbReference type="ARBA" id="ARBA00022655"/>
    </source>
</evidence>
<dbReference type="EMBL" id="JASNVK010000010">
    <property type="protein sequence ID" value="MDK4300992.1"/>
    <property type="molecule type" value="Genomic_DNA"/>
</dbReference>
<feature type="binding site" evidence="7 9">
    <location>
        <position position="92"/>
    </location>
    <ligand>
        <name>3-methyl-2-oxobutanoate</name>
        <dbReference type="ChEBI" id="CHEBI:11851"/>
    </ligand>
</feature>
<dbReference type="GO" id="GO:0003864">
    <property type="term" value="F:3-methyl-2-oxobutanoate hydroxymethyltransferase activity"/>
    <property type="evidence" value="ECO:0007669"/>
    <property type="project" value="UniProtKB-UniRule"/>
</dbReference>
<dbReference type="EMBL" id="JASNVP010000005">
    <property type="protein sequence ID" value="MDK4326219.1"/>
    <property type="molecule type" value="Genomic_DNA"/>
</dbReference>
<keyword evidence="4 7" id="KW-0566">Pantothenate biosynthesis</keyword>
<comment type="caution">
    <text evidence="12">The sequence shown here is derived from an EMBL/GenBank/DDBJ whole genome shotgun (WGS) entry which is preliminary data.</text>
</comment>
<comment type="pathway">
    <text evidence="1 7">Cofactor biosynthesis; (R)-pantothenate biosynthesis; (R)-pantoate from 3-methyl-2-oxobutanoate: step 1/2.</text>
</comment>
<organism evidence="12 13">
    <name type="scientific">Corynebacterium propinquum</name>
    <dbReference type="NCBI Taxonomy" id="43769"/>
    <lineage>
        <taxon>Bacteria</taxon>
        <taxon>Bacillati</taxon>
        <taxon>Actinomycetota</taxon>
        <taxon>Actinomycetes</taxon>
        <taxon>Mycobacteriales</taxon>
        <taxon>Corynebacteriaceae</taxon>
        <taxon>Corynebacterium</taxon>
    </lineage>
</organism>
<evidence type="ECO:0000313" key="11">
    <source>
        <dbReference type="EMBL" id="MDK4300992.1"/>
    </source>
</evidence>
<dbReference type="Proteomes" id="UP001226160">
    <property type="component" value="Unassembled WGS sequence"/>
</dbReference>
<feature type="binding site" evidence="7 9">
    <location>
        <position position="122"/>
    </location>
    <ligand>
        <name>3-methyl-2-oxobutanoate</name>
        <dbReference type="ChEBI" id="CHEBI:11851"/>
    </ligand>
</feature>
<dbReference type="NCBIfam" id="TIGR00222">
    <property type="entry name" value="panB"/>
    <property type="match status" value="1"/>
</dbReference>
<dbReference type="GO" id="GO:0015940">
    <property type="term" value="P:pantothenate biosynthetic process"/>
    <property type="evidence" value="ECO:0007669"/>
    <property type="project" value="UniProtKB-UniRule"/>
</dbReference>
<keyword evidence="14" id="KW-1185">Reference proteome</keyword>
<sequence>MSTQPSRPLQRLRTHYFSRAKASGTPFTALTSYDSLTASIFDDAEIDLLLVGDSAANVVFGHSSTLPITTEELISLSAAVVRSTRRAFVVADLPFGSYETSPAQAVDTAVRFMKEAGVQAVKIEGGVEIAPTIKALVDAGIPVCAHIGFTPQAEHALGGYRVQGRGEAAAQLAADAQAVADAGAFAVVMEMVPSQLAAQITRDCAIPTIGIGAGNETDGQILVWTDAFGLGTGKPPRFVRQYANLADELRAGARAYREDVAARAFPNEAESFSDEK</sequence>
<dbReference type="AlphaFoldDB" id="A0AAP4BTL5"/>
<evidence type="ECO:0000313" key="14">
    <source>
        <dbReference type="Proteomes" id="UP001243856"/>
    </source>
</evidence>
<feature type="binding site" evidence="7 10">
    <location>
        <position position="53"/>
    </location>
    <ligand>
        <name>Mg(2+)</name>
        <dbReference type="ChEBI" id="CHEBI:18420"/>
    </ligand>
</feature>
<keyword evidence="7" id="KW-0963">Cytoplasm</keyword>
<dbReference type="EC" id="2.1.2.11" evidence="7"/>
<feature type="active site" description="Proton acceptor" evidence="7 8">
    <location>
        <position position="190"/>
    </location>
</feature>
<comment type="subcellular location">
    <subcellularLocation>
        <location evidence="7">Cytoplasm</location>
    </subcellularLocation>
</comment>
<dbReference type="NCBIfam" id="NF001452">
    <property type="entry name" value="PRK00311.1"/>
    <property type="match status" value="1"/>
</dbReference>
<feature type="binding site" evidence="7 9">
    <location>
        <begin position="53"/>
        <end position="54"/>
    </location>
    <ligand>
        <name>3-methyl-2-oxobutanoate</name>
        <dbReference type="ChEBI" id="CHEBI:11851"/>
    </ligand>
</feature>
<accession>A0AAP4BTL5</accession>
<evidence type="ECO:0000256" key="6">
    <source>
        <dbReference type="ARBA" id="ARBA00056497"/>
    </source>
</evidence>
<evidence type="ECO:0000256" key="8">
    <source>
        <dbReference type="PIRSR" id="PIRSR000388-1"/>
    </source>
</evidence>
<dbReference type="SUPFAM" id="SSF51621">
    <property type="entry name" value="Phosphoenolpyruvate/pyruvate domain"/>
    <property type="match status" value="1"/>
</dbReference>
<dbReference type="InterPro" id="IPR015813">
    <property type="entry name" value="Pyrv/PenolPyrv_kinase-like_dom"/>
</dbReference>
<dbReference type="InterPro" id="IPR040442">
    <property type="entry name" value="Pyrv_kinase-like_dom_sf"/>
</dbReference>
<keyword evidence="5 7" id="KW-0808">Transferase</keyword>
<proteinExistence type="inferred from homology"/>
<comment type="function">
    <text evidence="6 7">Catalyzes the reversible reaction in which hydroxymethyl group from 5,10-methylenetetrahydrofolate is transferred onto alpha-ketoisovalerate to form ketopantoate.</text>
</comment>
<name>A0AAP4BTL5_9CORY</name>
<comment type="catalytic activity">
    <reaction evidence="7">
        <text>(6R)-5,10-methylene-5,6,7,8-tetrahydrofolate + 3-methyl-2-oxobutanoate + H2O = 2-dehydropantoate + (6S)-5,6,7,8-tetrahydrofolate</text>
        <dbReference type="Rhea" id="RHEA:11824"/>
        <dbReference type="ChEBI" id="CHEBI:11561"/>
        <dbReference type="ChEBI" id="CHEBI:11851"/>
        <dbReference type="ChEBI" id="CHEBI:15377"/>
        <dbReference type="ChEBI" id="CHEBI:15636"/>
        <dbReference type="ChEBI" id="CHEBI:57453"/>
        <dbReference type="EC" id="2.1.2.11"/>
    </reaction>
</comment>
<dbReference type="CDD" id="cd06557">
    <property type="entry name" value="KPHMT-like"/>
    <property type="match status" value="1"/>
</dbReference>
<comment type="subunit">
    <text evidence="3 7">Homodecamer; pentamer of dimers.</text>
</comment>
<dbReference type="InterPro" id="IPR003700">
    <property type="entry name" value="Pantoate_hydroxy_MeTrfase"/>
</dbReference>
<dbReference type="Pfam" id="PF02548">
    <property type="entry name" value="Pantoate_transf"/>
    <property type="match status" value="1"/>
</dbReference>
<dbReference type="FunFam" id="3.20.20.60:FF:000003">
    <property type="entry name" value="3-methyl-2-oxobutanoate hydroxymethyltransferase"/>
    <property type="match status" value="1"/>
</dbReference>
<evidence type="ECO:0000313" key="12">
    <source>
        <dbReference type="EMBL" id="MDK4326219.1"/>
    </source>
</evidence>
<gene>
    <name evidence="7 12" type="primary">panB</name>
    <name evidence="11" type="ORF">QPX45_06995</name>
    <name evidence="12" type="ORF">QPX54_06815</name>
</gene>
<evidence type="ECO:0000256" key="2">
    <source>
        <dbReference type="ARBA" id="ARBA00008676"/>
    </source>
</evidence>
<dbReference type="PANTHER" id="PTHR20881">
    <property type="entry name" value="3-METHYL-2-OXOBUTANOATE HYDROXYMETHYLTRANSFERASE"/>
    <property type="match status" value="1"/>
</dbReference>
<feature type="binding site" evidence="7 10">
    <location>
        <position position="92"/>
    </location>
    <ligand>
        <name>Mg(2+)</name>
        <dbReference type="ChEBI" id="CHEBI:18420"/>
    </ligand>
</feature>
<dbReference type="RefSeq" id="WP_126844478.1">
    <property type="nucleotide sequence ID" value="NZ_CABIYR010000001.1"/>
</dbReference>
<dbReference type="PANTHER" id="PTHR20881:SF0">
    <property type="entry name" value="3-METHYL-2-OXOBUTANOATE HYDROXYMETHYLTRANSFERASE"/>
    <property type="match status" value="1"/>
</dbReference>
<evidence type="ECO:0000256" key="10">
    <source>
        <dbReference type="PIRSR" id="PIRSR000388-3"/>
    </source>
</evidence>
<evidence type="ECO:0000313" key="13">
    <source>
        <dbReference type="Proteomes" id="UP001226160"/>
    </source>
</evidence>
<keyword evidence="7 10" id="KW-0479">Metal-binding</keyword>
<dbReference type="GO" id="GO:0000287">
    <property type="term" value="F:magnesium ion binding"/>
    <property type="evidence" value="ECO:0007669"/>
    <property type="project" value="TreeGrafter"/>
</dbReference>
<protein>
    <recommendedName>
        <fullName evidence="7">3-methyl-2-oxobutanoate hydroxymethyltransferase</fullName>
        <ecNumber evidence="7">2.1.2.11</ecNumber>
    </recommendedName>
    <alternativeName>
        <fullName evidence="7">Ketopantoate hydroxymethyltransferase</fullName>
        <shortName evidence="7">KPHMT</shortName>
    </alternativeName>
</protein>
<feature type="binding site" evidence="7 10">
    <location>
        <position position="124"/>
    </location>
    <ligand>
        <name>Mg(2+)</name>
        <dbReference type="ChEBI" id="CHEBI:18420"/>
    </ligand>
</feature>
<evidence type="ECO:0000256" key="5">
    <source>
        <dbReference type="ARBA" id="ARBA00022679"/>
    </source>
</evidence>
<dbReference type="GO" id="GO:0005737">
    <property type="term" value="C:cytoplasm"/>
    <property type="evidence" value="ECO:0007669"/>
    <property type="project" value="UniProtKB-SubCell"/>
</dbReference>
<keyword evidence="7 10" id="KW-0460">Magnesium</keyword>
<comment type="similarity">
    <text evidence="2 7">Belongs to the PanB family.</text>
</comment>
<evidence type="ECO:0000256" key="3">
    <source>
        <dbReference type="ARBA" id="ARBA00011424"/>
    </source>
</evidence>
<dbReference type="HAMAP" id="MF_00156">
    <property type="entry name" value="PanB"/>
    <property type="match status" value="1"/>
</dbReference>
<evidence type="ECO:0000256" key="7">
    <source>
        <dbReference type="HAMAP-Rule" id="MF_00156"/>
    </source>
</evidence>
<dbReference type="PIRSF" id="PIRSF000388">
    <property type="entry name" value="Pantoate_hydroxy_MeTrfase"/>
    <property type="match status" value="1"/>
</dbReference>
<evidence type="ECO:0000256" key="1">
    <source>
        <dbReference type="ARBA" id="ARBA00005033"/>
    </source>
</evidence>
<dbReference type="Gene3D" id="3.20.20.60">
    <property type="entry name" value="Phosphoenolpyruvate-binding domains"/>
    <property type="match status" value="1"/>
</dbReference>
<evidence type="ECO:0000256" key="9">
    <source>
        <dbReference type="PIRSR" id="PIRSR000388-2"/>
    </source>
</evidence>